<gene>
    <name evidence="2" type="ORF">T440DRAFT_512098</name>
</gene>
<evidence type="ECO:0000313" key="2">
    <source>
        <dbReference type="EMBL" id="KAF2844604.1"/>
    </source>
</evidence>
<name>A0A6A7APA9_9PLEO</name>
<proteinExistence type="predicted"/>
<dbReference type="OrthoDB" id="3694496at2759"/>
<protein>
    <recommendedName>
        <fullName evidence="4">BZIP domain-containing protein</fullName>
    </recommendedName>
</protein>
<evidence type="ECO:0008006" key="4">
    <source>
        <dbReference type="Google" id="ProtNLM"/>
    </source>
</evidence>
<dbReference type="EMBL" id="MU006370">
    <property type="protein sequence ID" value="KAF2844604.1"/>
    <property type="molecule type" value="Genomic_DNA"/>
</dbReference>
<feature type="compositionally biased region" description="Basic residues" evidence="1">
    <location>
        <begin position="15"/>
        <end position="29"/>
    </location>
</feature>
<feature type="compositionally biased region" description="Basic and acidic residues" evidence="1">
    <location>
        <begin position="1"/>
        <end position="14"/>
    </location>
</feature>
<evidence type="ECO:0000313" key="3">
    <source>
        <dbReference type="Proteomes" id="UP000799423"/>
    </source>
</evidence>
<feature type="compositionally biased region" description="Polar residues" evidence="1">
    <location>
        <begin position="64"/>
        <end position="74"/>
    </location>
</feature>
<accession>A0A6A7APA9</accession>
<sequence length="215" mass="24036">MANRKYDDPADAKQARKRSNKVAQRRYRDKLRQQRQAAQASPSDITMGGEMDEEALTAVGPPDASTQEASSGVESVQDERRGPDRPNAPPTPLERMACIEQAIDGLLVSVKDPCIQKSLQDPITRIDLKFRDLVGRVHKTENPPVQRDARIVPSIQYHRHGLTVNSARARNTTVDTIRTLTKEVYRYRTQCAPLTDIKLLSAQLNRARVDGTGIL</sequence>
<keyword evidence="3" id="KW-1185">Reference proteome</keyword>
<reference evidence="2" key="1">
    <citation type="submission" date="2020-01" db="EMBL/GenBank/DDBJ databases">
        <authorList>
            <consortium name="DOE Joint Genome Institute"/>
            <person name="Haridas S."/>
            <person name="Albert R."/>
            <person name="Binder M."/>
            <person name="Bloem J."/>
            <person name="Labutti K."/>
            <person name="Salamov A."/>
            <person name="Andreopoulos B."/>
            <person name="Baker S.E."/>
            <person name="Barry K."/>
            <person name="Bills G."/>
            <person name="Bluhm B.H."/>
            <person name="Cannon C."/>
            <person name="Castanera R."/>
            <person name="Culley D.E."/>
            <person name="Daum C."/>
            <person name="Ezra D."/>
            <person name="Gonzalez J.B."/>
            <person name="Henrissat B."/>
            <person name="Kuo A."/>
            <person name="Liang C."/>
            <person name="Lipzen A."/>
            <person name="Lutzoni F."/>
            <person name="Magnuson J."/>
            <person name="Mondo S."/>
            <person name="Nolan M."/>
            <person name="Ohm R."/>
            <person name="Pangilinan J."/>
            <person name="Park H.-J."/>
            <person name="Ramirez L."/>
            <person name="Alfaro M."/>
            <person name="Sun H."/>
            <person name="Tritt A."/>
            <person name="Yoshinaga Y."/>
            <person name="Zwiers L.-H."/>
            <person name="Turgeon B.G."/>
            <person name="Goodwin S.B."/>
            <person name="Spatafora J.W."/>
            <person name="Crous P.W."/>
            <person name="Grigoriev I.V."/>
        </authorList>
    </citation>
    <scope>NUCLEOTIDE SEQUENCE</scope>
    <source>
        <strain evidence="2">IPT5</strain>
    </source>
</reference>
<dbReference type="Proteomes" id="UP000799423">
    <property type="component" value="Unassembled WGS sequence"/>
</dbReference>
<organism evidence="2 3">
    <name type="scientific">Plenodomus tracheiphilus IPT5</name>
    <dbReference type="NCBI Taxonomy" id="1408161"/>
    <lineage>
        <taxon>Eukaryota</taxon>
        <taxon>Fungi</taxon>
        <taxon>Dikarya</taxon>
        <taxon>Ascomycota</taxon>
        <taxon>Pezizomycotina</taxon>
        <taxon>Dothideomycetes</taxon>
        <taxon>Pleosporomycetidae</taxon>
        <taxon>Pleosporales</taxon>
        <taxon>Pleosporineae</taxon>
        <taxon>Leptosphaeriaceae</taxon>
        <taxon>Plenodomus</taxon>
    </lineage>
</organism>
<dbReference type="AlphaFoldDB" id="A0A6A7APA9"/>
<feature type="region of interest" description="Disordered" evidence="1">
    <location>
        <begin position="1"/>
        <end position="93"/>
    </location>
</feature>
<evidence type="ECO:0000256" key="1">
    <source>
        <dbReference type="SAM" id="MobiDB-lite"/>
    </source>
</evidence>